<dbReference type="AlphaFoldDB" id="A0A1G7Z899"/>
<dbReference type="Proteomes" id="UP000199495">
    <property type="component" value="Unassembled WGS sequence"/>
</dbReference>
<dbReference type="SUPFAM" id="SSF51182">
    <property type="entry name" value="RmlC-like cupins"/>
    <property type="match status" value="1"/>
</dbReference>
<keyword evidence="1" id="KW-0238">DNA-binding</keyword>
<keyword evidence="4" id="KW-1185">Reference proteome</keyword>
<dbReference type="SMART" id="SM00530">
    <property type="entry name" value="HTH_XRE"/>
    <property type="match status" value="1"/>
</dbReference>
<dbReference type="InterPro" id="IPR050807">
    <property type="entry name" value="TransReg_Diox_bact_type"/>
</dbReference>
<evidence type="ECO:0000313" key="4">
    <source>
        <dbReference type="Proteomes" id="UP000199495"/>
    </source>
</evidence>
<organism evidence="3 4">
    <name type="scientific">Pelagibacterium luteolum</name>
    <dbReference type="NCBI Taxonomy" id="440168"/>
    <lineage>
        <taxon>Bacteria</taxon>
        <taxon>Pseudomonadati</taxon>
        <taxon>Pseudomonadota</taxon>
        <taxon>Alphaproteobacteria</taxon>
        <taxon>Hyphomicrobiales</taxon>
        <taxon>Devosiaceae</taxon>
        <taxon>Pelagibacterium</taxon>
    </lineage>
</organism>
<dbReference type="InterPro" id="IPR013096">
    <property type="entry name" value="Cupin_2"/>
</dbReference>
<dbReference type="InterPro" id="IPR001387">
    <property type="entry name" value="Cro/C1-type_HTH"/>
</dbReference>
<dbReference type="GO" id="GO:0005829">
    <property type="term" value="C:cytosol"/>
    <property type="evidence" value="ECO:0007669"/>
    <property type="project" value="TreeGrafter"/>
</dbReference>
<dbReference type="Pfam" id="PF07883">
    <property type="entry name" value="Cupin_2"/>
    <property type="match status" value="1"/>
</dbReference>
<dbReference type="GO" id="GO:0003677">
    <property type="term" value="F:DNA binding"/>
    <property type="evidence" value="ECO:0007669"/>
    <property type="project" value="UniProtKB-KW"/>
</dbReference>
<evidence type="ECO:0000313" key="3">
    <source>
        <dbReference type="EMBL" id="SDH04982.1"/>
    </source>
</evidence>
<dbReference type="Pfam" id="PF13560">
    <property type="entry name" value="HTH_31"/>
    <property type="match status" value="1"/>
</dbReference>
<dbReference type="EMBL" id="FNCS01000018">
    <property type="protein sequence ID" value="SDH04982.1"/>
    <property type="molecule type" value="Genomic_DNA"/>
</dbReference>
<dbReference type="GO" id="GO:0003700">
    <property type="term" value="F:DNA-binding transcription factor activity"/>
    <property type="evidence" value="ECO:0007669"/>
    <property type="project" value="TreeGrafter"/>
</dbReference>
<evidence type="ECO:0000259" key="2">
    <source>
        <dbReference type="PROSITE" id="PS50943"/>
    </source>
</evidence>
<gene>
    <name evidence="3" type="ORF">SAMN04487974_11829</name>
</gene>
<dbReference type="InterPro" id="IPR011051">
    <property type="entry name" value="RmlC_Cupin_sf"/>
</dbReference>
<dbReference type="Gene3D" id="1.10.260.40">
    <property type="entry name" value="lambda repressor-like DNA-binding domains"/>
    <property type="match status" value="1"/>
</dbReference>
<dbReference type="STRING" id="440168.SAMN04487974_11829"/>
<dbReference type="OrthoDB" id="9805356at2"/>
<dbReference type="InterPro" id="IPR014710">
    <property type="entry name" value="RmlC-like_jellyroll"/>
</dbReference>
<dbReference type="Gene3D" id="2.60.120.10">
    <property type="entry name" value="Jelly Rolls"/>
    <property type="match status" value="1"/>
</dbReference>
<reference evidence="3 4" key="1">
    <citation type="submission" date="2016-10" db="EMBL/GenBank/DDBJ databases">
        <authorList>
            <person name="de Groot N.N."/>
        </authorList>
    </citation>
    <scope>NUCLEOTIDE SEQUENCE [LARGE SCALE GENOMIC DNA]</scope>
    <source>
        <strain evidence="3 4">CGMCC 1.10267</strain>
    </source>
</reference>
<dbReference type="PROSITE" id="PS50943">
    <property type="entry name" value="HTH_CROC1"/>
    <property type="match status" value="1"/>
</dbReference>
<protein>
    <submittedName>
        <fullName evidence="3">Transcriptional regulator, XRE family with cupin sensor</fullName>
    </submittedName>
</protein>
<name>A0A1G7Z899_9HYPH</name>
<dbReference type="CDD" id="cd02209">
    <property type="entry name" value="cupin_XRE_C"/>
    <property type="match status" value="1"/>
</dbReference>
<proteinExistence type="predicted"/>
<dbReference type="RefSeq" id="WP_090598580.1">
    <property type="nucleotide sequence ID" value="NZ_FNCS01000018.1"/>
</dbReference>
<evidence type="ECO:0000256" key="1">
    <source>
        <dbReference type="ARBA" id="ARBA00023125"/>
    </source>
</evidence>
<feature type="domain" description="HTH cro/C1-type" evidence="2">
    <location>
        <begin position="25"/>
        <end position="79"/>
    </location>
</feature>
<dbReference type="PANTHER" id="PTHR46797">
    <property type="entry name" value="HTH-TYPE TRANSCRIPTIONAL REGULATOR"/>
    <property type="match status" value="1"/>
</dbReference>
<sequence length="207" mass="22958">MNQPLAPAQTNRTQRRSQHSIAETLRHLRQSRGLTLNELARLCALAPSTLSKIENGQMSPTYDTILSLAEGLAVDVADLFSERQTAAVSGRRTVTRAGDGVQHNTRQYDYQLLCTDLANKQFVPLRATIKANTVQSFDGMLSHPGEEFVYVLSGTIELHTQFYAPTRLSAGDSCYFDSTMEHALIKASEEDAEVLWICSRVVEPLKS</sequence>
<dbReference type="SUPFAM" id="SSF47413">
    <property type="entry name" value="lambda repressor-like DNA-binding domains"/>
    <property type="match status" value="1"/>
</dbReference>
<dbReference type="PANTHER" id="PTHR46797:SF20">
    <property type="entry name" value="BLR4304 PROTEIN"/>
    <property type="match status" value="1"/>
</dbReference>
<dbReference type="InterPro" id="IPR010982">
    <property type="entry name" value="Lambda_DNA-bd_dom_sf"/>
</dbReference>
<accession>A0A1G7Z899</accession>
<dbReference type="CDD" id="cd00093">
    <property type="entry name" value="HTH_XRE"/>
    <property type="match status" value="1"/>
</dbReference>